<proteinExistence type="predicted"/>
<dbReference type="InterPro" id="IPR029052">
    <property type="entry name" value="Metallo-depent_PP-like"/>
</dbReference>
<protein>
    <submittedName>
        <fullName evidence="2">Metallo-dependent phosphatase-like protein</fullName>
    </submittedName>
</protein>
<dbReference type="GO" id="GO:0016787">
    <property type="term" value="F:hydrolase activity"/>
    <property type="evidence" value="ECO:0007669"/>
    <property type="project" value="InterPro"/>
</dbReference>
<evidence type="ECO:0000259" key="1">
    <source>
        <dbReference type="Pfam" id="PF00149"/>
    </source>
</evidence>
<dbReference type="AlphaFoldDB" id="A0A4P9YT25"/>
<dbReference type="PANTHER" id="PTHR46546">
    <property type="entry name" value="SHEWANELLA-LIKE PROTEIN PHOSPHATASE 1"/>
    <property type="match status" value="1"/>
</dbReference>
<dbReference type="OrthoDB" id="5976022at2759"/>
<gene>
    <name evidence="2" type="ORF">SYNPS1DRAFT_20266</name>
</gene>
<dbReference type="PANTHER" id="PTHR46546:SF4">
    <property type="entry name" value="SHEWANELLA-LIKE PROTEIN PHOSPHATASE 1"/>
    <property type="match status" value="1"/>
</dbReference>
<dbReference type="Gene3D" id="3.60.21.10">
    <property type="match status" value="1"/>
</dbReference>
<dbReference type="EMBL" id="KZ992314">
    <property type="protein sequence ID" value="RKP22281.1"/>
    <property type="molecule type" value="Genomic_DNA"/>
</dbReference>
<keyword evidence="3" id="KW-1185">Reference proteome</keyword>
<evidence type="ECO:0000313" key="2">
    <source>
        <dbReference type="EMBL" id="RKP22281.1"/>
    </source>
</evidence>
<name>A0A4P9YT25_9FUNG</name>
<dbReference type="Proteomes" id="UP000278143">
    <property type="component" value="Unassembled WGS sequence"/>
</dbReference>
<dbReference type="Pfam" id="PF00149">
    <property type="entry name" value="Metallophos"/>
    <property type="match status" value="1"/>
</dbReference>
<feature type="domain" description="Calcineurin-like phosphoesterase" evidence="1">
    <location>
        <begin position="52"/>
        <end position="192"/>
    </location>
</feature>
<accession>A0A4P9YT25</accession>
<sequence>MSAEIIDEEEATKARVKERQRATALSVRASTWPPVTPASHGQQQPPLRRNIAVGDLHGDLVNTKAVLKMAGLVDDRGRWTGGRDRLIQLGDVADRGPDTLALFRYLYQLRKEAAAAGGEVVLIMGNHELMTLMHKKHRLRLPFMRDPFSEHGEIGRWLKHLPIMQVIDGTVYAHGGVSPYWAKLGCERTNLQAQKSIKRYIHSGDLLAAKMQFPVFGDNGPAWYRRYAYDKDEAAVSELLDEALGALGARRMVVAHSPTRSPKMHVRCQGKFIDIDTKISRFFKWPDGTPDGNHLSALEIIGDRVTAIYPDGRELISCGAD</sequence>
<reference evidence="3" key="1">
    <citation type="journal article" date="2018" name="Nat. Microbiol.">
        <title>Leveraging single-cell genomics to expand the fungal tree of life.</title>
        <authorList>
            <person name="Ahrendt S.R."/>
            <person name="Quandt C.A."/>
            <person name="Ciobanu D."/>
            <person name="Clum A."/>
            <person name="Salamov A."/>
            <person name="Andreopoulos B."/>
            <person name="Cheng J.F."/>
            <person name="Woyke T."/>
            <person name="Pelin A."/>
            <person name="Henrissat B."/>
            <person name="Reynolds N.K."/>
            <person name="Benny G.L."/>
            <person name="Smith M.E."/>
            <person name="James T.Y."/>
            <person name="Grigoriev I.V."/>
        </authorList>
    </citation>
    <scope>NUCLEOTIDE SEQUENCE [LARGE SCALE GENOMIC DNA]</scope>
    <source>
        <strain evidence="3">Benny S71-1</strain>
    </source>
</reference>
<organism evidence="2 3">
    <name type="scientific">Syncephalis pseudoplumigaleata</name>
    <dbReference type="NCBI Taxonomy" id="1712513"/>
    <lineage>
        <taxon>Eukaryota</taxon>
        <taxon>Fungi</taxon>
        <taxon>Fungi incertae sedis</taxon>
        <taxon>Zoopagomycota</taxon>
        <taxon>Zoopagomycotina</taxon>
        <taxon>Zoopagomycetes</taxon>
        <taxon>Zoopagales</taxon>
        <taxon>Piptocephalidaceae</taxon>
        <taxon>Syncephalis</taxon>
    </lineage>
</organism>
<dbReference type="SUPFAM" id="SSF56300">
    <property type="entry name" value="Metallo-dependent phosphatases"/>
    <property type="match status" value="1"/>
</dbReference>
<dbReference type="InterPro" id="IPR004843">
    <property type="entry name" value="Calcineurin-like_PHP"/>
</dbReference>
<evidence type="ECO:0000313" key="3">
    <source>
        <dbReference type="Proteomes" id="UP000278143"/>
    </source>
</evidence>